<protein>
    <submittedName>
        <fullName evidence="1">Uncharacterized protein</fullName>
    </submittedName>
</protein>
<proteinExistence type="predicted"/>
<evidence type="ECO:0000313" key="2">
    <source>
        <dbReference type="Proteomes" id="UP000465361"/>
    </source>
</evidence>
<dbReference type="Proteomes" id="UP000465361">
    <property type="component" value="Unassembled WGS sequence"/>
</dbReference>
<dbReference type="AlphaFoldDB" id="A0A7I9XTW1"/>
<evidence type="ECO:0000313" key="1">
    <source>
        <dbReference type="EMBL" id="GFG72776.1"/>
    </source>
</evidence>
<accession>A0A7I9XTW1</accession>
<reference evidence="1 2" key="1">
    <citation type="journal article" date="2019" name="Emerg. Microbes Infect.">
        <title>Comprehensive subspecies identification of 175 nontuberculous mycobacteria species based on 7547 genomic profiles.</title>
        <authorList>
            <person name="Matsumoto Y."/>
            <person name="Kinjo T."/>
            <person name="Motooka D."/>
            <person name="Nabeya D."/>
            <person name="Jung N."/>
            <person name="Uechi K."/>
            <person name="Horii T."/>
            <person name="Iida T."/>
            <person name="Fujita J."/>
            <person name="Nakamura S."/>
        </authorList>
    </citation>
    <scope>NUCLEOTIDE SEQUENCE [LARGE SCALE GENOMIC DNA]</scope>
    <source>
        <strain evidence="1 2">JCM 17322</strain>
    </source>
</reference>
<comment type="caution">
    <text evidence="1">The sequence shown here is derived from an EMBL/GenBank/DDBJ whole genome shotgun (WGS) entry which is preliminary data.</text>
</comment>
<dbReference type="EMBL" id="BLKW01000002">
    <property type="protein sequence ID" value="GFG72776.1"/>
    <property type="molecule type" value="Genomic_DNA"/>
</dbReference>
<gene>
    <name evidence="1" type="ORF">MBOT_01410</name>
</gene>
<name>A0A7I9XTW1_9MYCO</name>
<organism evidence="1 2">
    <name type="scientific">Mycobacterium botniense</name>
    <dbReference type="NCBI Taxonomy" id="84962"/>
    <lineage>
        <taxon>Bacteria</taxon>
        <taxon>Bacillati</taxon>
        <taxon>Actinomycetota</taxon>
        <taxon>Actinomycetes</taxon>
        <taxon>Mycobacteriales</taxon>
        <taxon>Mycobacteriaceae</taxon>
        <taxon>Mycobacterium</taxon>
    </lineage>
</organism>
<sequence length="104" mass="11091">MLLILIATLAVFVVPRLLNRGPGADAVAGTLLVTGVSPRPAATGEQFVTITGVITGPTVDEHTVYRRMAVDVDDWPSIGQLLPVVYSQRNPDRWVFAPPEPSAA</sequence>
<keyword evidence="2" id="KW-1185">Reference proteome</keyword>